<comment type="caution">
    <text evidence="14">The sequence shown here is derived from an EMBL/GenBank/DDBJ whole genome shotgun (WGS) entry which is preliminary data.</text>
</comment>
<dbReference type="GO" id="GO:0004729">
    <property type="term" value="F:oxygen-dependent protoporphyrinogen oxidase activity"/>
    <property type="evidence" value="ECO:0007669"/>
    <property type="project" value="UniProtKB-UniRule"/>
</dbReference>
<name>A0A560W6S9_9MICO</name>
<evidence type="ECO:0000313" key="14">
    <source>
        <dbReference type="EMBL" id="TWD13328.1"/>
    </source>
</evidence>
<keyword evidence="12" id="KW-0963">Cytoplasm</keyword>
<evidence type="ECO:0000256" key="4">
    <source>
        <dbReference type="ARBA" id="ARBA00004744"/>
    </source>
</evidence>
<evidence type="ECO:0000256" key="2">
    <source>
        <dbReference type="ARBA" id="ARBA00001974"/>
    </source>
</evidence>
<comment type="catalytic activity">
    <reaction evidence="1">
        <text>coproporphyrinogen III + 3 O2 = coproporphyrin III + 3 H2O2</text>
        <dbReference type="Rhea" id="RHEA:43436"/>
        <dbReference type="ChEBI" id="CHEBI:15379"/>
        <dbReference type="ChEBI" id="CHEBI:16240"/>
        <dbReference type="ChEBI" id="CHEBI:57309"/>
        <dbReference type="ChEBI" id="CHEBI:131725"/>
        <dbReference type="EC" id="1.3.3.15"/>
    </reaction>
    <physiologicalReaction direction="left-to-right" evidence="1">
        <dbReference type="Rhea" id="RHEA:43437"/>
    </physiologicalReaction>
</comment>
<evidence type="ECO:0000256" key="10">
    <source>
        <dbReference type="ARBA" id="ARBA00023002"/>
    </source>
</evidence>
<dbReference type="NCBIfam" id="TIGR00562">
    <property type="entry name" value="proto_IX_ox"/>
    <property type="match status" value="1"/>
</dbReference>
<keyword evidence="11 12" id="KW-0350">Heme biosynthesis</keyword>
<evidence type="ECO:0000256" key="5">
    <source>
        <dbReference type="ARBA" id="ARBA00008310"/>
    </source>
</evidence>
<evidence type="ECO:0000256" key="3">
    <source>
        <dbReference type="ARBA" id="ARBA00002185"/>
    </source>
</evidence>
<dbReference type="InterPro" id="IPR036188">
    <property type="entry name" value="FAD/NAD-bd_sf"/>
</dbReference>
<comment type="pathway">
    <text evidence="4 12">Porphyrin-containing compound metabolism; protoheme biosynthesis.</text>
</comment>
<dbReference type="GO" id="GO:0006783">
    <property type="term" value="P:heme biosynthetic process"/>
    <property type="evidence" value="ECO:0007669"/>
    <property type="project" value="UniProtKB-UniRule"/>
</dbReference>
<evidence type="ECO:0000256" key="7">
    <source>
        <dbReference type="ARBA" id="ARBA00019046"/>
    </source>
</evidence>
<dbReference type="SUPFAM" id="SSF54373">
    <property type="entry name" value="FAD-linked reductases, C-terminal domain"/>
    <property type="match status" value="1"/>
</dbReference>
<comment type="subcellular location">
    <subcellularLocation>
        <location evidence="12">Cytoplasm</location>
    </subcellularLocation>
</comment>
<evidence type="ECO:0000313" key="15">
    <source>
        <dbReference type="Proteomes" id="UP000315628"/>
    </source>
</evidence>
<accession>A0A560W6S9</accession>
<keyword evidence="9 12" id="KW-0274">FAD</keyword>
<proteinExistence type="inferred from homology"/>
<keyword evidence="10 12" id="KW-0560">Oxidoreductase</keyword>
<dbReference type="UniPathway" id="UPA00252"/>
<dbReference type="InterPro" id="IPR050464">
    <property type="entry name" value="Zeta_carotene_desat/Oxidored"/>
</dbReference>
<dbReference type="InterPro" id="IPR002937">
    <property type="entry name" value="Amino_oxidase"/>
</dbReference>
<evidence type="ECO:0000256" key="8">
    <source>
        <dbReference type="ARBA" id="ARBA00022630"/>
    </source>
</evidence>
<feature type="domain" description="Amine oxidase" evidence="13">
    <location>
        <begin position="11"/>
        <end position="472"/>
    </location>
</feature>
<evidence type="ECO:0000259" key="13">
    <source>
        <dbReference type="Pfam" id="PF01593"/>
    </source>
</evidence>
<dbReference type="Pfam" id="PF01593">
    <property type="entry name" value="Amino_oxidase"/>
    <property type="match status" value="1"/>
</dbReference>
<comment type="function">
    <text evidence="3 12">Involved in coproporphyrin-dependent heme b biosynthesis. Catalyzes the oxidation of coproporphyrinogen III to coproporphyrin III.</text>
</comment>
<keyword evidence="8 12" id="KW-0285">Flavoprotein</keyword>
<sequence length="494" mass="50868">MAEVVVIGAGIAGLTAAESLSRAGHHVTVLEGRDRVGGVIAATEVAGVRLDVGAESIRAGDSADEVLAAAGLTDRVVSPEPVPAQLWNRGALVALPARTFMGVPSDASSTAEVLTAEEVERAGEGGTPHLGDGSDREVSVAEAISAEYGRAVVDRLVEPLLGGVYAGRVDDLSFAATMGRLFDASRQHGSVRAGVRAVLPPSTPGNRPAVGAGAATGRRGPMLLGLEGGIWQLPLALAERVRHRGGEIRLRTLSRGVERTADGWRVLTGPTTDPTWVDADAVLVATGAPAAARLIRPHAPFAAAGLEEIETASMAVVTLAVPRGGQWTDLPGSGFLVPAVDGQVIKASTFVSTKWGWAAQRADEEGVLLLRASVGRAGDATSLQRDDDELVALALGDVAAALGRPVPELADAHVQRWGGGLPQYTVGHQGRVRRIREGLADVPGLAVAGASYDGVGIAGVLDSARTAARTLLDALAGEPHDARDDSRDNSKERQ</sequence>
<organism evidence="14 15">
    <name type="scientific">Marihabitans asiaticum</name>
    <dbReference type="NCBI Taxonomy" id="415218"/>
    <lineage>
        <taxon>Bacteria</taxon>
        <taxon>Bacillati</taxon>
        <taxon>Actinomycetota</taxon>
        <taxon>Actinomycetes</taxon>
        <taxon>Micrococcales</taxon>
        <taxon>Intrasporangiaceae</taxon>
        <taxon>Marihabitans</taxon>
    </lineage>
</organism>
<dbReference type="EMBL" id="VIUW01000005">
    <property type="protein sequence ID" value="TWD13328.1"/>
    <property type="molecule type" value="Genomic_DNA"/>
</dbReference>
<dbReference type="PANTHER" id="PTHR42923:SF3">
    <property type="entry name" value="PROTOPORPHYRINOGEN OXIDASE"/>
    <property type="match status" value="1"/>
</dbReference>
<dbReference type="AlphaFoldDB" id="A0A560W6S9"/>
<dbReference type="PRINTS" id="PR00419">
    <property type="entry name" value="ADXRDTASE"/>
</dbReference>
<dbReference type="EC" id="1.3.3.15" evidence="6 12"/>
<evidence type="ECO:0000256" key="9">
    <source>
        <dbReference type="ARBA" id="ARBA00022827"/>
    </source>
</evidence>
<dbReference type="Gene3D" id="3.50.50.60">
    <property type="entry name" value="FAD/NAD(P)-binding domain"/>
    <property type="match status" value="1"/>
</dbReference>
<dbReference type="OrthoDB" id="3450553at2"/>
<reference evidence="14 15" key="1">
    <citation type="submission" date="2019-06" db="EMBL/GenBank/DDBJ databases">
        <title>Sequencing the genomes of 1000 actinobacteria strains.</title>
        <authorList>
            <person name="Klenk H.-P."/>
        </authorList>
    </citation>
    <scope>NUCLEOTIDE SEQUENCE [LARGE SCALE GENOMIC DNA]</scope>
    <source>
        <strain evidence="14 15">DSM 18935</strain>
    </source>
</reference>
<evidence type="ECO:0000256" key="11">
    <source>
        <dbReference type="ARBA" id="ARBA00023133"/>
    </source>
</evidence>
<dbReference type="Proteomes" id="UP000315628">
    <property type="component" value="Unassembled WGS sequence"/>
</dbReference>
<gene>
    <name evidence="14" type="ORF">FB557_2728</name>
</gene>
<comment type="similarity">
    <text evidence="5 12">Belongs to the protoporphyrinogen/coproporphyrinogen oxidase family. Coproporphyrinogen III oxidase subfamily.</text>
</comment>
<dbReference type="PANTHER" id="PTHR42923">
    <property type="entry name" value="PROTOPORPHYRINOGEN OXIDASE"/>
    <property type="match status" value="1"/>
</dbReference>
<dbReference type="InterPro" id="IPR004572">
    <property type="entry name" value="Protoporphyrinogen_oxidase"/>
</dbReference>
<evidence type="ECO:0000256" key="1">
    <source>
        <dbReference type="ARBA" id="ARBA00001755"/>
    </source>
</evidence>
<keyword evidence="15" id="KW-1185">Reference proteome</keyword>
<dbReference type="RefSeq" id="WP_144858138.1">
    <property type="nucleotide sequence ID" value="NZ_BAAAYT010000002.1"/>
</dbReference>
<dbReference type="GO" id="GO:0005737">
    <property type="term" value="C:cytoplasm"/>
    <property type="evidence" value="ECO:0007669"/>
    <property type="project" value="UniProtKB-SubCell"/>
</dbReference>
<evidence type="ECO:0000256" key="12">
    <source>
        <dbReference type="RuleBase" id="RU364052"/>
    </source>
</evidence>
<comment type="cofactor">
    <cofactor evidence="2 12">
        <name>FAD</name>
        <dbReference type="ChEBI" id="CHEBI:57692"/>
    </cofactor>
</comment>
<dbReference type="Gene3D" id="1.10.3110.10">
    <property type="entry name" value="protoporphyrinogen ix oxidase, domain 3"/>
    <property type="match status" value="1"/>
</dbReference>
<dbReference type="SUPFAM" id="SSF51905">
    <property type="entry name" value="FAD/NAD(P)-binding domain"/>
    <property type="match status" value="1"/>
</dbReference>
<protein>
    <recommendedName>
        <fullName evidence="7 12">Coproporphyrinogen III oxidase</fullName>
        <ecNumber evidence="6 12">1.3.3.15</ecNumber>
    </recommendedName>
</protein>
<dbReference type="Gene3D" id="3.90.660.20">
    <property type="entry name" value="Protoporphyrinogen oxidase, mitochondrial, domain 2"/>
    <property type="match status" value="1"/>
</dbReference>
<evidence type="ECO:0000256" key="6">
    <source>
        <dbReference type="ARBA" id="ARBA00012402"/>
    </source>
</evidence>